<evidence type="ECO:0000256" key="1">
    <source>
        <dbReference type="SAM" id="MobiDB-lite"/>
    </source>
</evidence>
<evidence type="ECO:0000313" key="2">
    <source>
        <dbReference type="EMBL" id="EJT48592.1"/>
    </source>
</evidence>
<evidence type="ECO:0000313" key="3">
    <source>
        <dbReference type="Proteomes" id="UP000002748"/>
    </source>
</evidence>
<protein>
    <submittedName>
        <fullName evidence="2">Uncharacterized protein</fullName>
    </submittedName>
</protein>
<dbReference type="VEuPathDB" id="FungiDB:A1Q1_02394"/>
<dbReference type="GeneID" id="25985908"/>
<dbReference type="KEGG" id="tasa:A1Q1_02394"/>
<feature type="compositionally biased region" description="Basic and acidic residues" evidence="1">
    <location>
        <begin position="63"/>
        <end position="75"/>
    </location>
</feature>
<sequence>MFTHYAVNVLTIDQSALLWNGPFTRVFMVRDRHALRLSQQRRFQPALRLPPSFSKSSLPMKSDTPKPFKRQREVQESEPGELLVRPLQKRKRSSTCASAGLMGGCAPAPSPTSPPTSEKSPSAPQSFCPRATLIVRDFLNSPSSLLSPNPPNSASPSPPVSPGPPSTCPSAAPDGSPCANCVFWQSQAESSARNKQILSSAREIMSECRLMHAGARRMCVETAVMKIRTEHVHERVQKLVGKAGAAKYIREVAEELEPGLKVGDACEFFQGVEREEGN</sequence>
<feature type="region of interest" description="Disordered" evidence="1">
    <location>
        <begin position="141"/>
        <end position="171"/>
    </location>
</feature>
<organism evidence="2 3">
    <name type="scientific">Trichosporon asahii var. asahii (strain ATCC 90039 / CBS 2479 / JCM 2466 / KCTC 7840 / NBRC 103889/ NCYC 2677 / UAMH 7654)</name>
    <name type="common">Yeast</name>
    <dbReference type="NCBI Taxonomy" id="1186058"/>
    <lineage>
        <taxon>Eukaryota</taxon>
        <taxon>Fungi</taxon>
        <taxon>Dikarya</taxon>
        <taxon>Basidiomycota</taxon>
        <taxon>Agaricomycotina</taxon>
        <taxon>Tremellomycetes</taxon>
        <taxon>Trichosporonales</taxon>
        <taxon>Trichosporonaceae</taxon>
        <taxon>Trichosporon</taxon>
    </lineage>
</organism>
<dbReference type="HOGENOM" id="CLU_1001793_0_0_1"/>
<dbReference type="RefSeq" id="XP_014180814.1">
    <property type="nucleotide sequence ID" value="XM_014325339.1"/>
</dbReference>
<dbReference type="AlphaFoldDB" id="J6F0D3"/>
<feature type="region of interest" description="Disordered" evidence="1">
    <location>
        <begin position="48"/>
        <end position="126"/>
    </location>
</feature>
<comment type="caution">
    <text evidence="2">The sequence shown here is derived from an EMBL/GenBank/DDBJ whole genome shotgun (WGS) entry which is preliminary data.</text>
</comment>
<name>J6F0D3_TRIAS</name>
<accession>J6F0D3</accession>
<reference evidence="2 3" key="1">
    <citation type="journal article" date="2012" name="Eukaryot. Cell">
        <title>Draft genome sequence of CBS 2479, the standard type strain of Trichosporon asahii.</title>
        <authorList>
            <person name="Yang R.Y."/>
            <person name="Li H.T."/>
            <person name="Zhu H."/>
            <person name="Zhou G.P."/>
            <person name="Wang M."/>
            <person name="Wang L."/>
        </authorList>
    </citation>
    <scope>NUCLEOTIDE SEQUENCE [LARGE SCALE GENOMIC DNA]</scope>
    <source>
        <strain evidence="3">ATCC 90039 / CBS 2479 / JCM 2466 / KCTC 7840 / NCYC 2677 / UAMH 7654</strain>
    </source>
</reference>
<dbReference type="Proteomes" id="UP000002748">
    <property type="component" value="Unassembled WGS sequence"/>
</dbReference>
<feature type="compositionally biased region" description="Pro residues" evidence="1">
    <location>
        <begin position="148"/>
        <end position="167"/>
    </location>
</feature>
<dbReference type="EMBL" id="ALBS01000197">
    <property type="protein sequence ID" value="EJT48592.1"/>
    <property type="molecule type" value="Genomic_DNA"/>
</dbReference>
<feature type="compositionally biased region" description="Low complexity" evidence="1">
    <location>
        <begin position="115"/>
        <end position="124"/>
    </location>
</feature>
<gene>
    <name evidence="2" type="ORF">A1Q1_02394</name>
</gene>
<proteinExistence type="predicted"/>